<keyword evidence="4 6" id="KW-1133">Transmembrane helix</keyword>
<evidence type="ECO:0000256" key="5">
    <source>
        <dbReference type="ARBA" id="ARBA00023136"/>
    </source>
</evidence>
<evidence type="ECO:0000256" key="4">
    <source>
        <dbReference type="ARBA" id="ARBA00022989"/>
    </source>
</evidence>
<dbReference type="GO" id="GO:0005886">
    <property type="term" value="C:plasma membrane"/>
    <property type="evidence" value="ECO:0007669"/>
    <property type="project" value="TreeGrafter"/>
</dbReference>
<dbReference type="InterPro" id="IPR007267">
    <property type="entry name" value="GtrA_DPMS_TM"/>
</dbReference>
<sequence>MRPTTEDVNVEERGVETKEAGAAATMNANTEATAKAEQVQGRKRKLFGQFMQFGIVGASGFIVNQAVFVVARKLFDGAWHIGSEDPFLNLLGSQFHMRWYHVFCVIAFVVANVWNFMLNRRWTFKDSKKRAWWKQLPQFMAVGIFGLLITLAVATLVVNPESPLALPREIFDSSTGFRRPDYWGNFIGVMVAVPANFLFNKLWTFRGSSKSEPEKLVRTIEPRVANSKEGQN</sequence>
<evidence type="ECO:0000256" key="1">
    <source>
        <dbReference type="ARBA" id="ARBA00004141"/>
    </source>
</evidence>
<dbReference type="InterPro" id="IPR051401">
    <property type="entry name" value="GtrA_CellWall_Glycosyl"/>
</dbReference>
<feature type="transmembrane region" description="Helical" evidence="6">
    <location>
        <begin position="50"/>
        <end position="71"/>
    </location>
</feature>
<evidence type="ECO:0000313" key="8">
    <source>
        <dbReference type="EMBL" id="AEI10463.1"/>
    </source>
</evidence>
<feature type="domain" description="GtrA/DPMS transmembrane" evidence="7">
    <location>
        <begin position="52"/>
        <end position="159"/>
    </location>
</feature>
<proteinExistence type="inferred from homology"/>
<keyword evidence="3 6" id="KW-0812">Transmembrane</keyword>
<feature type="transmembrane region" description="Helical" evidence="6">
    <location>
        <begin position="182"/>
        <end position="199"/>
    </location>
</feature>
<feature type="transmembrane region" description="Helical" evidence="6">
    <location>
        <begin position="99"/>
        <end position="118"/>
    </location>
</feature>
<feature type="transmembrane region" description="Helical" evidence="6">
    <location>
        <begin position="139"/>
        <end position="158"/>
    </location>
</feature>
<organism evidence="8 9">
    <name type="scientific">Corynebacterium resistens (strain DSM 45100 / JCM 12819 / GTC 2026 / SICGH 158)</name>
    <dbReference type="NCBI Taxonomy" id="662755"/>
    <lineage>
        <taxon>Bacteria</taxon>
        <taxon>Bacillati</taxon>
        <taxon>Actinomycetota</taxon>
        <taxon>Actinomycetes</taxon>
        <taxon>Mycobacteriales</taxon>
        <taxon>Corynebacteriaceae</taxon>
        <taxon>Corynebacterium</taxon>
    </lineage>
</organism>
<dbReference type="EMBL" id="CP002857">
    <property type="protein sequence ID" value="AEI10463.1"/>
    <property type="molecule type" value="Genomic_DNA"/>
</dbReference>
<protein>
    <submittedName>
        <fullName evidence="8">Membrane protein</fullName>
    </submittedName>
</protein>
<keyword evidence="5 6" id="KW-0472">Membrane</keyword>
<accession>F8E3D7</accession>
<dbReference type="PANTHER" id="PTHR38459">
    <property type="entry name" value="PROPHAGE BACTOPRENOL-LINKED GLUCOSE TRANSLOCASE HOMOLOG"/>
    <property type="match status" value="1"/>
</dbReference>
<comment type="subcellular location">
    <subcellularLocation>
        <location evidence="1">Membrane</location>
        <topology evidence="1">Multi-pass membrane protein</topology>
    </subcellularLocation>
</comment>
<dbReference type="KEGG" id="crd:CRES_2110"/>
<evidence type="ECO:0000259" key="7">
    <source>
        <dbReference type="Pfam" id="PF04138"/>
    </source>
</evidence>
<gene>
    <name evidence="8" type="ordered locus">CRES_2110</name>
</gene>
<comment type="similarity">
    <text evidence="2">Belongs to the GtrA family.</text>
</comment>
<dbReference type="PANTHER" id="PTHR38459:SF1">
    <property type="entry name" value="PROPHAGE BACTOPRENOL-LINKED GLUCOSE TRANSLOCASE HOMOLOG"/>
    <property type="match status" value="1"/>
</dbReference>
<evidence type="ECO:0000256" key="3">
    <source>
        <dbReference type="ARBA" id="ARBA00022692"/>
    </source>
</evidence>
<dbReference type="STRING" id="662755.CRES_2110"/>
<dbReference type="RefSeq" id="WP_013889442.1">
    <property type="nucleotide sequence ID" value="NC_015673.1"/>
</dbReference>
<evidence type="ECO:0000256" key="6">
    <source>
        <dbReference type="SAM" id="Phobius"/>
    </source>
</evidence>
<dbReference type="eggNOG" id="COG2246">
    <property type="taxonomic scope" value="Bacteria"/>
</dbReference>
<dbReference type="Proteomes" id="UP000000492">
    <property type="component" value="Chromosome"/>
</dbReference>
<dbReference type="GO" id="GO:0000271">
    <property type="term" value="P:polysaccharide biosynthetic process"/>
    <property type="evidence" value="ECO:0007669"/>
    <property type="project" value="InterPro"/>
</dbReference>
<dbReference type="Pfam" id="PF04138">
    <property type="entry name" value="GtrA_DPMS_TM"/>
    <property type="match status" value="1"/>
</dbReference>
<evidence type="ECO:0000313" key="9">
    <source>
        <dbReference type="Proteomes" id="UP000000492"/>
    </source>
</evidence>
<reference evidence="8 9" key="1">
    <citation type="journal article" date="2012" name="BMC Genomics">
        <title>Complete genome sequence, lifestyle, and multi-drug resistance of the human pathogen Corynebacterium resistens DSM 45100 isolated from blood samples of a leukemia patient.</title>
        <authorList>
            <person name="Schroder J."/>
            <person name="Maus I."/>
            <person name="Meyer K."/>
            <person name="Wordemann S."/>
            <person name="Blom J."/>
            <person name="Jaenicke S."/>
            <person name="Schneider J."/>
            <person name="Trost E."/>
            <person name="Tauch A."/>
        </authorList>
    </citation>
    <scope>NUCLEOTIDE SEQUENCE [LARGE SCALE GENOMIC DNA]</scope>
    <source>
        <strain evidence="9">DSM 45100 / JCM 12819 / CCUG 50093 / GTC 2026 / SICGH 158</strain>
    </source>
</reference>
<name>F8E3D7_CORRG</name>
<dbReference type="HOGENOM" id="CLU_101706_0_0_11"/>
<dbReference type="AlphaFoldDB" id="F8E3D7"/>
<evidence type="ECO:0000256" key="2">
    <source>
        <dbReference type="ARBA" id="ARBA00009399"/>
    </source>
</evidence>
<keyword evidence="9" id="KW-1185">Reference proteome</keyword>